<reference evidence="1 2" key="1">
    <citation type="journal article" date="2010" name="PLoS ONE">
        <title>Genome erosion in a nitrogen-fixing vertically transmitted endosymbiotic multicellular cyanobacterium.</title>
        <authorList>
            <person name="Ran L."/>
            <person name="Larsson J."/>
            <person name="Vigil-Stenman T."/>
            <person name="Nylander J.A."/>
            <person name="Ininbergs K."/>
            <person name="Zheng W.W."/>
            <person name="Lapidus A."/>
            <person name="Lowry S."/>
            <person name="Haselkorn R."/>
            <person name="Bergman B."/>
        </authorList>
    </citation>
    <scope>NUCLEOTIDE SEQUENCE [LARGE SCALE GENOMIC DNA]</scope>
    <source>
        <strain evidence="1 2">0708</strain>
    </source>
</reference>
<name>D7DVY6_NOSA0</name>
<sequence>MVRKEGIAGCRLGQAEFLLTSSRKTVMAYATLPYQQTLNTKKLQ</sequence>
<dbReference type="KEGG" id="naz:Aazo_1903"/>
<accession>D7DVY6</accession>
<dbReference type="HOGENOM" id="CLU_3219302_0_0_3"/>
<protein>
    <submittedName>
        <fullName evidence="1">Uncharacterized protein</fullName>
    </submittedName>
</protein>
<evidence type="ECO:0000313" key="1">
    <source>
        <dbReference type="EMBL" id="ADI63995.1"/>
    </source>
</evidence>
<evidence type="ECO:0000313" key="2">
    <source>
        <dbReference type="Proteomes" id="UP000001511"/>
    </source>
</evidence>
<proteinExistence type="predicted"/>
<keyword evidence="2" id="KW-1185">Reference proteome</keyword>
<dbReference type="Proteomes" id="UP000001511">
    <property type="component" value="Chromosome"/>
</dbReference>
<dbReference type="EMBL" id="CP002059">
    <property type="protein sequence ID" value="ADI63995.1"/>
    <property type="molecule type" value="Genomic_DNA"/>
</dbReference>
<gene>
    <name evidence="1" type="ordered locus">Aazo_1903</name>
</gene>
<organism evidence="1 2">
    <name type="scientific">Nostoc azollae (strain 0708)</name>
    <name type="common">Anabaena azollae (strain 0708)</name>
    <dbReference type="NCBI Taxonomy" id="551115"/>
    <lineage>
        <taxon>Bacteria</taxon>
        <taxon>Bacillati</taxon>
        <taxon>Cyanobacteriota</taxon>
        <taxon>Cyanophyceae</taxon>
        <taxon>Nostocales</taxon>
        <taxon>Nostocaceae</taxon>
        <taxon>Trichormus</taxon>
    </lineage>
</organism>
<dbReference type="AlphaFoldDB" id="D7DVY6"/>
<dbReference type="STRING" id="551115.Aazo_1903"/>